<organism evidence="1">
    <name type="scientific">Nothobranchius furzeri</name>
    <name type="common">Turquoise killifish</name>
    <dbReference type="NCBI Taxonomy" id="105023"/>
    <lineage>
        <taxon>Eukaryota</taxon>
        <taxon>Metazoa</taxon>
        <taxon>Chordata</taxon>
        <taxon>Craniata</taxon>
        <taxon>Vertebrata</taxon>
        <taxon>Euteleostomi</taxon>
        <taxon>Actinopterygii</taxon>
        <taxon>Neopterygii</taxon>
        <taxon>Teleostei</taxon>
        <taxon>Neoteleostei</taxon>
        <taxon>Acanthomorphata</taxon>
        <taxon>Ovalentaria</taxon>
        <taxon>Atherinomorphae</taxon>
        <taxon>Cyprinodontiformes</taxon>
        <taxon>Nothobranchiidae</taxon>
        <taxon>Nothobranchius</taxon>
    </lineage>
</organism>
<dbReference type="EMBL" id="HAEJ01017855">
    <property type="protein sequence ID" value="SBS58312.1"/>
    <property type="molecule type" value="Transcribed_RNA"/>
</dbReference>
<reference evidence="1" key="2">
    <citation type="submission" date="2016-06" db="EMBL/GenBank/DDBJ databases">
        <title>The genome of a short-lived fish provides insights into sex chromosome evolution and the genetic control of aging.</title>
        <authorList>
            <person name="Reichwald K."/>
            <person name="Felder M."/>
            <person name="Petzold A."/>
            <person name="Koch P."/>
            <person name="Groth M."/>
            <person name="Platzer M."/>
        </authorList>
    </citation>
    <scope>NUCLEOTIDE SEQUENCE</scope>
    <source>
        <tissue evidence="1">Brain</tissue>
    </source>
</reference>
<sequence length="174" mass="19767">MSKDTRVTEGKFRDGCSKRGRKNAVREWLILRACGLVTAQLEWERCFLTEVSELRSARLADGSDIDFQPAFNDKMPALCMPAPKYASWLCISDLVELVQNNLSDFTHPASLVPDHDFQVVVRGAVVDVDKEMDRIVQGALIDEQQKALLRHEMKTINFAKKSRMIVDCAKESYM</sequence>
<dbReference type="AlphaFoldDB" id="A0A1A8VFF2"/>
<accession>A0A1A8VFF2</accession>
<name>A0A1A8VFF2_NOTFU</name>
<gene>
    <name evidence="1" type="primary">Nfu_g_1_010536</name>
</gene>
<protein>
    <submittedName>
        <fullName evidence="1">Uncharacterized protein</fullName>
    </submittedName>
</protein>
<reference evidence="1" key="1">
    <citation type="submission" date="2016-05" db="EMBL/GenBank/DDBJ databases">
        <authorList>
            <person name="Lavstsen T."/>
            <person name="Jespersen J.S."/>
        </authorList>
    </citation>
    <scope>NUCLEOTIDE SEQUENCE</scope>
    <source>
        <tissue evidence="1">Brain</tissue>
    </source>
</reference>
<evidence type="ECO:0000313" key="1">
    <source>
        <dbReference type="EMBL" id="SBS58312.1"/>
    </source>
</evidence>
<proteinExistence type="predicted"/>